<organism evidence="5 6">
    <name type="scientific">Brevibacillus choshinensis</name>
    <dbReference type="NCBI Taxonomy" id="54911"/>
    <lineage>
        <taxon>Bacteria</taxon>
        <taxon>Bacillati</taxon>
        <taxon>Bacillota</taxon>
        <taxon>Bacilli</taxon>
        <taxon>Bacillales</taxon>
        <taxon>Paenibacillaceae</taxon>
        <taxon>Brevibacillus</taxon>
    </lineage>
</organism>
<keyword evidence="3" id="KW-0676">Redox-active center</keyword>
<dbReference type="Proteomes" id="UP000596248">
    <property type="component" value="Chromosome"/>
</dbReference>
<dbReference type="PANTHER" id="PTHR45663:SF11">
    <property type="entry name" value="GEO12009P1"/>
    <property type="match status" value="1"/>
</dbReference>
<evidence type="ECO:0000256" key="2">
    <source>
        <dbReference type="ARBA" id="ARBA00023157"/>
    </source>
</evidence>
<keyword evidence="6" id="KW-1185">Reference proteome</keyword>
<sequence>MRAKWLWMTAVGSLLITVLTAWGWAAASSQDSKIVYVFSDSCGYCQTFRPTLETVLQEYPQTSVERLDIREERDLKEALRLGAEATPTIFVVRDGTVMDKLEGDVPEAVLRSFFQKNLDYPLSGNGTNR</sequence>
<evidence type="ECO:0000313" key="5">
    <source>
        <dbReference type="EMBL" id="QRG70833.1"/>
    </source>
</evidence>
<name>A0ABX7FYH2_BRECH</name>
<dbReference type="SUPFAM" id="SSF52833">
    <property type="entry name" value="Thioredoxin-like"/>
    <property type="match status" value="1"/>
</dbReference>
<dbReference type="EMBL" id="CP069127">
    <property type="protein sequence ID" value="QRG70833.1"/>
    <property type="molecule type" value="Genomic_DNA"/>
</dbReference>
<dbReference type="InterPro" id="IPR036249">
    <property type="entry name" value="Thioredoxin-like_sf"/>
</dbReference>
<proteinExistence type="inferred from homology"/>
<accession>A0ABX7FYH2</accession>
<evidence type="ECO:0000256" key="3">
    <source>
        <dbReference type="ARBA" id="ARBA00023284"/>
    </source>
</evidence>
<keyword evidence="2" id="KW-1015">Disulfide bond</keyword>
<evidence type="ECO:0000313" key="6">
    <source>
        <dbReference type="Proteomes" id="UP000596248"/>
    </source>
</evidence>
<dbReference type="Gene3D" id="3.40.30.10">
    <property type="entry name" value="Glutaredoxin"/>
    <property type="match status" value="1"/>
</dbReference>
<reference evidence="5 6" key="1">
    <citation type="submission" date="2021-01" db="EMBL/GenBank/DDBJ databases">
        <title>Identification of strong promoters based on the transcriptome of Brevibacillus choshinensis.</title>
        <authorList>
            <person name="Yao D."/>
            <person name="Zhang K."/>
            <person name="Wu J."/>
        </authorList>
    </citation>
    <scope>NUCLEOTIDE SEQUENCE [LARGE SCALE GENOMIC DNA]</scope>
    <source>
        <strain evidence="5 6">HPD31-SP3</strain>
    </source>
</reference>
<dbReference type="PROSITE" id="PS51352">
    <property type="entry name" value="THIOREDOXIN_2"/>
    <property type="match status" value="1"/>
</dbReference>
<evidence type="ECO:0000256" key="1">
    <source>
        <dbReference type="ARBA" id="ARBA00008987"/>
    </source>
</evidence>
<comment type="similarity">
    <text evidence="1">Belongs to the thioredoxin family.</text>
</comment>
<evidence type="ECO:0000259" key="4">
    <source>
        <dbReference type="PROSITE" id="PS51352"/>
    </source>
</evidence>
<protein>
    <submittedName>
        <fullName evidence="5">Thioredoxin family protein</fullName>
    </submittedName>
</protein>
<dbReference type="PANTHER" id="PTHR45663">
    <property type="entry name" value="GEO12009P1"/>
    <property type="match status" value="1"/>
</dbReference>
<dbReference type="CDD" id="cd02947">
    <property type="entry name" value="TRX_family"/>
    <property type="match status" value="1"/>
</dbReference>
<dbReference type="Pfam" id="PF00085">
    <property type="entry name" value="Thioredoxin"/>
    <property type="match status" value="1"/>
</dbReference>
<dbReference type="InterPro" id="IPR013766">
    <property type="entry name" value="Thioredoxin_domain"/>
</dbReference>
<feature type="domain" description="Thioredoxin" evidence="4">
    <location>
        <begin position="1"/>
        <end position="119"/>
    </location>
</feature>
<gene>
    <name evidence="5" type="ORF">JNE38_29085</name>
</gene>